<dbReference type="InterPro" id="IPR001680">
    <property type="entry name" value="WD40_rpt"/>
</dbReference>
<proteinExistence type="predicted"/>
<dbReference type="OMA" id="RYAHTNG"/>
<dbReference type="InterPro" id="IPR036322">
    <property type="entry name" value="WD40_repeat_dom_sf"/>
</dbReference>
<dbReference type="Pfam" id="PF12341">
    <property type="entry name" value="Mcl1_mid"/>
    <property type="match status" value="1"/>
</dbReference>
<dbReference type="Pfam" id="PF20946">
    <property type="entry name" value="Ctf4_C"/>
    <property type="match status" value="1"/>
</dbReference>
<evidence type="ECO:0000256" key="1">
    <source>
        <dbReference type="ARBA" id="ARBA00004123"/>
    </source>
</evidence>
<comment type="subcellular location">
    <subcellularLocation>
        <location evidence="1">Nucleus</location>
    </subcellularLocation>
</comment>
<dbReference type="STRING" id="6211.A0A068YM83"/>
<feature type="domain" description="WDHD1/CFT4 helical bundle" evidence="8">
    <location>
        <begin position="813"/>
        <end position="909"/>
    </location>
</feature>
<feature type="compositionally biased region" description="Acidic residues" evidence="6">
    <location>
        <begin position="937"/>
        <end position="950"/>
    </location>
</feature>
<dbReference type="PANTHER" id="PTHR19932:SF10">
    <property type="entry name" value="WD REPEAT AND HMG-BOX DNA-BINDING PROTEIN 1"/>
    <property type="match status" value="1"/>
</dbReference>
<feature type="repeat" description="WD" evidence="5">
    <location>
        <begin position="103"/>
        <end position="144"/>
    </location>
</feature>
<dbReference type="GO" id="GO:0006261">
    <property type="term" value="P:DNA-templated DNA replication"/>
    <property type="evidence" value="ECO:0007669"/>
    <property type="project" value="TreeGrafter"/>
</dbReference>
<sequence>MDGKLRVYASKDDPNPIEYVVGEAVNCILCKDETVIVGTEGFHVYLQNIDGGLVDGIATRFTAGVNCLALNKDKTRLLAGSSDFIVKLVDLTGTNASSREVTFRGHTGPILSVDFDPLETFAATSSCDGTVRIWRLSDASEVKRFSILSKFIDPEFTTSRCKLKWEPINAVPVERAIHIYDRYDNWNLARTLEYARADKMFIECEFLSDDEALAAISADGWLVIWNSKNKMVLYSIRNSAFENVCSMIWPQKNIIYCTDKFGAVGFISIDLPSKQAVEHSEVGLNTGLSPDGIKALFSDTDSMEYTDLINVASDQAEEEVVLAAAAAEAATEVTETLRKVGKQSKPNLLASHSEDEGDDGDTIAISDIKAKYLRELNVEDEDTTESLAPLTKEHDSEQNLVTKTATTSSASSVEIKSFQPGSMPSGFRERFLVWNHIGVVTLFEDDDSNDSKSTSIEVEFHDTTLHHGIHLEGQGFTMADLNATALMLASPGLADVYLMDAFDSGKAVDDSDLSTVLVRPLDNTAFGKESTSNTVSDWTVNLPPGEACRAISLVIGNEEGLAVVATSSRLLRIFVQPAASAVAAGGSLQLLQATSLGLPPISLPGKDVVTMVSHPSLPILAVVVGWSNEDLYWRVFNFSITTGAPRGWAFGRLSSTFYPLPLSPSAHLTWLGFSEIGNLFTHDSAGCLRRLTHQTMAGAPHVMDFHWVPVCETRRCVKPHHRLNDCFFVVGVVEDIHHPVETKGKSLEEAEDVDAVAESDRTQRIRRDELGFGQVQAIYCKASRWPRPIPKPIVTSLPFTLPLCGVHETDQGKLEENYLRTLVLDQKPFWGVCTDSEASLSPSRMSSRRKTLLRLFALASKLENDWAAITVAGLMPDVETVRLAIRYALRLNRPALANRIGRIALAMEEEEEEEEEQRDEGGHSSEVDDKENKEGDNQEEEEEAEEEEVIAEVLGESDSEKAEVEEEESSELPFSASDMTSTTTQGSRFNPFKRRREDGPKQQFGGRGSCVLDELEPPPARPHQAARSNVQKEGRRTFSGKTVNRPPSKSKSITSETSSKERAKRPPSDVPQSVAKRLSTFEFQQPKE</sequence>
<feature type="compositionally biased region" description="Polar residues" evidence="6">
    <location>
        <begin position="977"/>
        <end position="988"/>
    </location>
</feature>
<accession>A0A068YM83</accession>
<name>A0A068YM83_ECHMU</name>
<keyword evidence="11" id="KW-1185">Reference proteome</keyword>
<keyword evidence="4" id="KW-0539">Nucleus</keyword>
<dbReference type="PROSITE" id="PS50082">
    <property type="entry name" value="WD_REPEATS_2"/>
    <property type="match status" value="1"/>
</dbReference>
<evidence type="ECO:0000256" key="5">
    <source>
        <dbReference type="PROSITE-ProRule" id="PRU00221"/>
    </source>
</evidence>
<evidence type="ECO:0000259" key="9">
    <source>
        <dbReference type="Pfam" id="PF24817"/>
    </source>
</evidence>
<dbReference type="GO" id="GO:0043596">
    <property type="term" value="C:nuclear replication fork"/>
    <property type="evidence" value="ECO:0007669"/>
    <property type="project" value="TreeGrafter"/>
</dbReference>
<feature type="region of interest" description="Disordered" evidence="6">
    <location>
        <begin position="907"/>
        <end position="1088"/>
    </location>
</feature>
<dbReference type="Proteomes" id="UP000017246">
    <property type="component" value="Unassembled WGS sequence"/>
</dbReference>
<dbReference type="SMART" id="SM00320">
    <property type="entry name" value="WD40"/>
    <property type="match status" value="3"/>
</dbReference>
<reference evidence="10" key="2">
    <citation type="submission" date="2015-11" db="EMBL/GenBank/DDBJ databases">
        <authorList>
            <person name="Zhang Y."/>
            <person name="Guo Z."/>
        </authorList>
    </citation>
    <scope>NUCLEOTIDE SEQUENCE</scope>
</reference>
<dbReference type="GO" id="GO:0000278">
    <property type="term" value="P:mitotic cell cycle"/>
    <property type="evidence" value="ECO:0007669"/>
    <property type="project" value="TreeGrafter"/>
</dbReference>
<feature type="domain" description="WDHD1/CFT4 second beta-propeller" evidence="7">
    <location>
        <begin position="416"/>
        <end position="803"/>
    </location>
</feature>
<organism evidence="10 11">
    <name type="scientific">Echinococcus multilocularis</name>
    <name type="common">Fox tapeworm</name>
    <dbReference type="NCBI Taxonomy" id="6211"/>
    <lineage>
        <taxon>Eukaryota</taxon>
        <taxon>Metazoa</taxon>
        <taxon>Spiralia</taxon>
        <taxon>Lophotrochozoa</taxon>
        <taxon>Platyhelminthes</taxon>
        <taxon>Cestoda</taxon>
        <taxon>Eucestoda</taxon>
        <taxon>Cyclophyllidea</taxon>
        <taxon>Taeniidae</taxon>
        <taxon>Echinococcus</taxon>
    </lineage>
</organism>
<evidence type="ECO:0000259" key="8">
    <source>
        <dbReference type="Pfam" id="PF20946"/>
    </source>
</evidence>
<dbReference type="PANTHER" id="PTHR19932">
    <property type="entry name" value="WD REPEAT AND HMG-BOX DNA BINDING PROTEIN"/>
    <property type="match status" value="1"/>
</dbReference>
<dbReference type="PROSITE" id="PS50294">
    <property type="entry name" value="WD_REPEATS_REGION"/>
    <property type="match status" value="1"/>
</dbReference>
<dbReference type="InterPro" id="IPR015943">
    <property type="entry name" value="WD40/YVTN_repeat-like_dom_sf"/>
</dbReference>
<dbReference type="AlphaFoldDB" id="A0A068YM83"/>
<evidence type="ECO:0000256" key="3">
    <source>
        <dbReference type="ARBA" id="ARBA00022737"/>
    </source>
</evidence>
<dbReference type="InterPro" id="IPR048591">
    <property type="entry name" value="WDHD1/CFT4_hel"/>
</dbReference>
<dbReference type="Gene3D" id="2.130.10.10">
    <property type="entry name" value="YVTN repeat-like/Quinoprotein amine dehydrogenase"/>
    <property type="match status" value="1"/>
</dbReference>
<dbReference type="InterPro" id="IPR022100">
    <property type="entry name" value="WDHD1/CFT4_beta-prop_2nd"/>
</dbReference>
<evidence type="ECO:0000256" key="4">
    <source>
        <dbReference type="ARBA" id="ARBA00023242"/>
    </source>
</evidence>
<feature type="domain" description="WDHD1 first WD40" evidence="9">
    <location>
        <begin position="2"/>
        <end position="265"/>
    </location>
</feature>
<evidence type="ECO:0000256" key="2">
    <source>
        <dbReference type="ARBA" id="ARBA00022574"/>
    </source>
</evidence>
<dbReference type="GO" id="GO:0003682">
    <property type="term" value="F:chromatin binding"/>
    <property type="evidence" value="ECO:0007669"/>
    <property type="project" value="TreeGrafter"/>
</dbReference>
<evidence type="ECO:0000313" key="10">
    <source>
        <dbReference type="EMBL" id="CDS43189.1"/>
    </source>
</evidence>
<dbReference type="GO" id="GO:0006281">
    <property type="term" value="P:DNA repair"/>
    <property type="evidence" value="ECO:0007669"/>
    <property type="project" value="TreeGrafter"/>
</dbReference>
<evidence type="ECO:0000313" key="11">
    <source>
        <dbReference type="Proteomes" id="UP000017246"/>
    </source>
</evidence>
<dbReference type="Pfam" id="PF24817">
    <property type="entry name" value="WD40_WDHD1_1st"/>
    <property type="match status" value="1"/>
</dbReference>
<evidence type="ECO:0000256" key="6">
    <source>
        <dbReference type="SAM" id="MobiDB-lite"/>
    </source>
</evidence>
<reference evidence="10" key="1">
    <citation type="journal article" date="2013" name="Nature">
        <title>The genomes of four tapeworm species reveal adaptations to parasitism.</title>
        <authorList>
            <person name="Tsai I.J."/>
            <person name="Zarowiecki M."/>
            <person name="Holroyd N."/>
            <person name="Garciarrubio A."/>
            <person name="Sanchez-Flores A."/>
            <person name="Brooks K.L."/>
            <person name="Tracey A."/>
            <person name="Bobes R.J."/>
            <person name="Fragoso G."/>
            <person name="Sciutto E."/>
            <person name="Aslett M."/>
            <person name="Beasley H."/>
            <person name="Bennett H.M."/>
            <person name="Cai J."/>
            <person name="Camicia F."/>
            <person name="Clark R."/>
            <person name="Cucher M."/>
            <person name="De Silva N."/>
            <person name="Day T.A."/>
            <person name="Deplazes P."/>
            <person name="Estrada K."/>
            <person name="Fernandez C."/>
            <person name="Holland P.W."/>
            <person name="Hou J."/>
            <person name="Hu S."/>
            <person name="Huckvale T."/>
            <person name="Hung S.S."/>
            <person name="Kamenetzky L."/>
            <person name="Keane J.A."/>
            <person name="Kiss F."/>
            <person name="Koziol U."/>
            <person name="Lambert O."/>
            <person name="Liu K."/>
            <person name="Luo X."/>
            <person name="Luo Y."/>
            <person name="Macchiaroli N."/>
            <person name="Nichol S."/>
            <person name="Paps J."/>
            <person name="Parkinson J."/>
            <person name="Pouchkina-Stantcheva N."/>
            <person name="Riddiford N."/>
            <person name="Rosenzvit M."/>
            <person name="Salinas G."/>
            <person name="Wasmuth J.D."/>
            <person name="Zamanian M."/>
            <person name="Zheng Y."/>
            <person name="Cai X."/>
            <person name="Soberon X."/>
            <person name="Olson P.D."/>
            <person name="Laclette J.P."/>
            <person name="Brehm K."/>
            <person name="Berriman M."/>
            <person name="Garciarrubio A."/>
            <person name="Bobes R.J."/>
            <person name="Fragoso G."/>
            <person name="Sanchez-Flores A."/>
            <person name="Estrada K."/>
            <person name="Cevallos M.A."/>
            <person name="Morett E."/>
            <person name="Gonzalez V."/>
            <person name="Portillo T."/>
            <person name="Ochoa-Leyva A."/>
            <person name="Jose M.V."/>
            <person name="Sciutto E."/>
            <person name="Landa A."/>
            <person name="Jimenez L."/>
            <person name="Valdes V."/>
            <person name="Carrero J.C."/>
            <person name="Larralde C."/>
            <person name="Morales-Montor J."/>
            <person name="Limon-Lason J."/>
            <person name="Soberon X."/>
            <person name="Laclette J.P."/>
        </authorList>
    </citation>
    <scope>NUCLEOTIDE SEQUENCE [LARGE SCALE GENOMIC DNA]</scope>
</reference>
<evidence type="ECO:0000259" key="7">
    <source>
        <dbReference type="Pfam" id="PF12341"/>
    </source>
</evidence>
<protein>
    <submittedName>
        <fullName evidence="10">WD repeat and HMG box DNA binding protein 1</fullName>
    </submittedName>
</protein>
<gene>
    <name evidence="10" type="ORF">EmuJ_001092700</name>
</gene>
<keyword evidence="3" id="KW-0677">Repeat</keyword>
<keyword evidence="2 5" id="KW-0853">WD repeat</keyword>
<dbReference type="eggNOG" id="KOG1274">
    <property type="taxonomic scope" value="Eukaryota"/>
</dbReference>
<feature type="compositionally biased region" description="Basic and acidic residues" evidence="6">
    <location>
        <begin position="919"/>
        <end position="936"/>
    </location>
</feature>
<dbReference type="OrthoDB" id="427368at2759"/>
<dbReference type="EMBL" id="LN902844">
    <property type="protein sequence ID" value="CDS43189.1"/>
    <property type="molecule type" value="Genomic_DNA"/>
</dbReference>
<feature type="compositionally biased region" description="Basic and acidic residues" evidence="6">
    <location>
        <begin position="1058"/>
        <end position="1067"/>
    </location>
</feature>
<dbReference type="InterPro" id="IPR057646">
    <property type="entry name" value="WD40_WDHD1_1st"/>
</dbReference>
<dbReference type="SUPFAM" id="SSF50978">
    <property type="entry name" value="WD40 repeat-like"/>
    <property type="match status" value="1"/>
</dbReference>
<feature type="compositionally biased region" description="Acidic residues" evidence="6">
    <location>
        <begin position="907"/>
        <end position="918"/>
    </location>
</feature>